<dbReference type="InterPro" id="IPR013324">
    <property type="entry name" value="RNA_pol_sigma_r3/r4-like"/>
</dbReference>
<dbReference type="Pfam" id="PF08281">
    <property type="entry name" value="Sigma70_r4_2"/>
    <property type="match status" value="1"/>
</dbReference>
<keyword evidence="2" id="KW-0805">Transcription regulation</keyword>
<dbReference type="PANTHER" id="PTHR43133">
    <property type="entry name" value="RNA POLYMERASE ECF-TYPE SIGMA FACTO"/>
    <property type="match status" value="1"/>
</dbReference>
<dbReference type="Proteomes" id="UP000661025">
    <property type="component" value="Unassembled WGS sequence"/>
</dbReference>
<reference evidence="8" key="1">
    <citation type="submission" date="2020-09" db="EMBL/GenBank/DDBJ databases">
        <title>Streptomyces canutascabiei sp. nov., which causes potato common scab and is distributed across the world.</title>
        <authorList>
            <person name="Nguyen H.P."/>
            <person name="Weisberg A.J."/>
            <person name="Chang J.H."/>
            <person name="Clarke C.R."/>
        </authorList>
    </citation>
    <scope>NUCLEOTIDE SEQUENCE</scope>
    <source>
        <strain evidence="8">ID-01-6.2a</strain>
    </source>
</reference>
<evidence type="ECO:0000313" key="8">
    <source>
        <dbReference type="EMBL" id="MBD9729388.1"/>
    </source>
</evidence>
<dbReference type="InterPro" id="IPR039425">
    <property type="entry name" value="RNA_pol_sigma-70-like"/>
</dbReference>
<dbReference type="GO" id="GO:0003677">
    <property type="term" value="F:DNA binding"/>
    <property type="evidence" value="ECO:0007669"/>
    <property type="project" value="UniProtKB-KW"/>
</dbReference>
<comment type="similarity">
    <text evidence="1">Belongs to the sigma-70 factor family. ECF subfamily.</text>
</comment>
<feature type="domain" description="RNA polymerase sigma-70 region 2" evidence="6">
    <location>
        <begin position="39"/>
        <end position="99"/>
    </location>
</feature>
<evidence type="ECO:0000313" key="9">
    <source>
        <dbReference type="Proteomes" id="UP000661025"/>
    </source>
</evidence>
<dbReference type="AlphaFoldDB" id="A0A927QJC6"/>
<dbReference type="InterPro" id="IPR013325">
    <property type="entry name" value="RNA_pol_sigma_r2"/>
</dbReference>
<keyword evidence="5" id="KW-0804">Transcription</keyword>
<evidence type="ECO:0000256" key="3">
    <source>
        <dbReference type="ARBA" id="ARBA00023082"/>
    </source>
</evidence>
<dbReference type="GO" id="GO:0016987">
    <property type="term" value="F:sigma factor activity"/>
    <property type="evidence" value="ECO:0007669"/>
    <property type="project" value="UniProtKB-KW"/>
</dbReference>
<feature type="domain" description="RNA polymerase sigma factor 70 region 4 type 2" evidence="7">
    <location>
        <begin position="129"/>
        <end position="177"/>
    </location>
</feature>
<dbReference type="SUPFAM" id="SSF88946">
    <property type="entry name" value="Sigma2 domain of RNA polymerase sigma factors"/>
    <property type="match status" value="1"/>
</dbReference>
<dbReference type="InterPro" id="IPR036388">
    <property type="entry name" value="WH-like_DNA-bd_sf"/>
</dbReference>
<evidence type="ECO:0000259" key="7">
    <source>
        <dbReference type="Pfam" id="PF08281"/>
    </source>
</evidence>
<protein>
    <submittedName>
        <fullName evidence="8">Sigma-70 family RNA polymerase sigma factor</fullName>
    </submittedName>
</protein>
<gene>
    <name evidence="8" type="ORF">IHE70_40630</name>
</gene>
<sequence>MTASGEPTDADPPVDLSVGGVEDRAAERAAVDAEFSAFYRADFPRLVGFLILVGAGQEDAVDAAQETMRTLHQKWGEVRHPKAWARTTARRVLIRALGSLREEVLGEPPEPAAALLAGDQDMWESVERDEVLAILRELPPCQRQALALTFDGFSPAEIALILDVPATQVRGNLARARHSAVIVLGKRKGERQ</sequence>
<evidence type="ECO:0000256" key="1">
    <source>
        <dbReference type="ARBA" id="ARBA00010641"/>
    </source>
</evidence>
<dbReference type="Pfam" id="PF04542">
    <property type="entry name" value="Sigma70_r2"/>
    <property type="match status" value="1"/>
</dbReference>
<dbReference type="EMBL" id="JACYXT010000025">
    <property type="protein sequence ID" value="MBD9729388.1"/>
    <property type="molecule type" value="Genomic_DNA"/>
</dbReference>
<dbReference type="InterPro" id="IPR007627">
    <property type="entry name" value="RNA_pol_sigma70_r2"/>
</dbReference>
<keyword evidence="3" id="KW-0731">Sigma factor</keyword>
<dbReference type="SUPFAM" id="SSF88659">
    <property type="entry name" value="Sigma3 and sigma4 domains of RNA polymerase sigma factors"/>
    <property type="match status" value="1"/>
</dbReference>
<dbReference type="NCBIfam" id="TIGR02937">
    <property type="entry name" value="sigma70-ECF"/>
    <property type="match status" value="1"/>
</dbReference>
<evidence type="ECO:0000256" key="4">
    <source>
        <dbReference type="ARBA" id="ARBA00023125"/>
    </source>
</evidence>
<evidence type="ECO:0000256" key="2">
    <source>
        <dbReference type="ARBA" id="ARBA00023015"/>
    </source>
</evidence>
<dbReference type="GO" id="GO:0006352">
    <property type="term" value="P:DNA-templated transcription initiation"/>
    <property type="evidence" value="ECO:0007669"/>
    <property type="project" value="InterPro"/>
</dbReference>
<evidence type="ECO:0000256" key="5">
    <source>
        <dbReference type="ARBA" id="ARBA00023163"/>
    </source>
</evidence>
<dbReference type="Gene3D" id="1.10.1740.10">
    <property type="match status" value="1"/>
</dbReference>
<organism evidence="8 9">
    <name type="scientific">Streptomyces caniscabiei</name>
    <dbReference type="NCBI Taxonomy" id="2746961"/>
    <lineage>
        <taxon>Bacteria</taxon>
        <taxon>Bacillati</taxon>
        <taxon>Actinomycetota</taxon>
        <taxon>Actinomycetes</taxon>
        <taxon>Kitasatosporales</taxon>
        <taxon>Streptomycetaceae</taxon>
        <taxon>Streptomyces</taxon>
    </lineage>
</organism>
<dbReference type="InterPro" id="IPR013249">
    <property type="entry name" value="RNA_pol_sigma70_r4_t2"/>
</dbReference>
<evidence type="ECO:0000259" key="6">
    <source>
        <dbReference type="Pfam" id="PF04542"/>
    </source>
</evidence>
<dbReference type="PANTHER" id="PTHR43133:SF8">
    <property type="entry name" value="RNA POLYMERASE SIGMA FACTOR HI_1459-RELATED"/>
    <property type="match status" value="1"/>
</dbReference>
<keyword evidence="4" id="KW-0238">DNA-binding</keyword>
<proteinExistence type="inferred from homology"/>
<name>A0A927QJC6_9ACTN</name>
<accession>A0A927QJC6</accession>
<dbReference type="InterPro" id="IPR014284">
    <property type="entry name" value="RNA_pol_sigma-70_dom"/>
</dbReference>
<dbReference type="Gene3D" id="1.10.10.10">
    <property type="entry name" value="Winged helix-like DNA-binding domain superfamily/Winged helix DNA-binding domain"/>
    <property type="match status" value="1"/>
</dbReference>
<comment type="caution">
    <text evidence="8">The sequence shown here is derived from an EMBL/GenBank/DDBJ whole genome shotgun (WGS) entry which is preliminary data.</text>
</comment>
<dbReference type="RefSeq" id="WP_192365531.1">
    <property type="nucleotide sequence ID" value="NZ_JACYXT010000025.1"/>
</dbReference>